<proteinExistence type="predicted"/>
<accession>N9UAH5</accession>
<dbReference type="eggNOG" id="ENOG5031QSR">
    <property type="taxonomic scope" value="Bacteria"/>
</dbReference>
<evidence type="ECO:0000256" key="1">
    <source>
        <dbReference type="SAM" id="Phobius"/>
    </source>
</evidence>
<sequence length="238" mass="28186">MHLLDKYGFVPGNYFYILGNNLISVNNDFKKATQGLYVHHFDENEHDFLSNNQAIMQQPQYQPFDKLVYCNLLERLVLHIKIFKKTNYLNETIFKFIIPELNDIYSNIEYQSQKKKNVAKLVKPFKNEYFQCLKLLNLNSKKKVDSILSSNKDNEKIGWNIEKNQKLFKEIKAFLKYDNLPFGNEKDLNQLQKNKQINFTNKNSNKQNKKSNVWKIFLSLFIPAILSAIIFTIWSIAK</sequence>
<dbReference type="PATRIC" id="fig|1188234.3.peg.243"/>
<comment type="caution">
    <text evidence="2">The sequence shown here is derived from an EMBL/GenBank/DDBJ whole genome shotgun (WGS) entry which is preliminary data.</text>
</comment>
<keyword evidence="1" id="KW-0812">Transmembrane</keyword>
<gene>
    <name evidence="2" type="ORF">MALK_2640</name>
</gene>
<dbReference type="EMBL" id="AMWK01000006">
    <property type="protein sequence ID" value="ENY53923.1"/>
    <property type="molecule type" value="Genomic_DNA"/>
</dbReference>
<keyword evidence="1" id="KW-0472">Membrane</keyword>
<evidence type="ECO:0000313" key="2">
    <source>
        <dbReference type="EMBL" id="ENY53923.1"/>
    </source>
</evidence>
<name>N9UAH5_9BACT</name>
<keyword evidence="3" id="KW-1185">Reference proteome</keyword>
<dbReference type="RefSeq" id="WP_002881280.1">
    <property type="nucleotide sequence ID" value="NZ_AMWK01000006.1"/>
</dbReference>
<organism evidence="2 3">
    <name type="scientific">Metamycoplasma alkalescens 14918</name>
    <dbReference type="NCBI Taxonomy" id="1188234"/>
    <lineage>
        <taxon>Bacteria</taxon>
        <taxon>Bacillati</taxon>
        <taxon>Mycoplasmatota</taxon>
        <taxon>Mycoplasmoidales</taxon>
        <taxon>Metamycoplasmataceae</taxon>
        <taxon>Metamycoplasma</taxon>
    </lineage>
</organism>
<reference evidence="2 3" key="1">
    <citation type="journal article" date="2013" name="Genome Announc.">
        <title>Draft Genome Sequences of Mycoplasma alkalescens, Mycoplasma arginini, and Mycoplasma bovigenitalium, Three Species with Equivocal Pathogenic Status for Cattle.</title>
        <authorList>
            <person name="Manso-Silvan L."/>
            <person name="Tardy F."/>
            <person name="Baranowski E."/>
            <person name="Barre A."/>
            <person name="Blanchard A."/>
            <person name="Breton M."/>
            <person name="Couture C."/>
            <person name="Citti C."/>
            <person name="Dordet-Frisoni E."/>
            <person name="Dupuy V."/>
            <person name="Gaurivaud P."/>
            <person name="Jacob D."/>
            <person name="Lemaitre C."/>
            <person name="Nikolski M."/>
            <person name="Nouvel L.X."/>
            <person name="Poumarat F."/>
            <person name="Thebault P."/>
            <person name="Theil S."/>
            <person name="Thiaucourt F."/>
            <person name="Sirand-Pugnet P."/>
        </authorList>
    </citation>
    <scope>NUCLEOTIDE SEQUENCE [LARGE SCALE GENOMIC DNA]</scope>
    <source>
        <strain evidence="2 3">14918</strain>
    </source>
</reference>
<dbReference type="Proteomes" id="UP000013137">
    <property type="component" value="Unassembled WGS sequence"/>
</dbReference>
<keyword evidence="1" id="KW-1133">Transmembrane helix</keyword>
<protein>
    <recommendedName>
        <fullName evidence="4">Transmembrane protein</fullName>
    </recommendedName>
</protein>
<evidence type="ECO:0000313" key="3">
    <source>
        <dbReference type="Proteomes" id="UP000013137"/>
    </source>
</evidence>
<feature type="transmembrane region" description="Helical" evidence="1">
    <location>
        <begin position="216"/>
        <end position="237"/>
    </location>
</feature>
<evidence type="ECO:0008006" key="4">
    <source>
        <dbReference type="Google" id="ProtNLM"/>
    </source>
</evidence>
<dbReference type="OrthoDB" id="2287900at2"/>
<dbReference type="AlphaFoldDB" id="N9UAH5"/>